<evidence type="ECO:0000313" key="10">
    <source>
        <dbReference type="Proteomes" id="UP000214880"/>
    </source>
</evidence>
<comment type="similarity">
    <text evidence="2">Belongs to the amino acid-polyamine-organocation (APC) superfamily. Spore germination protein (SGP) (TC 2.A.3.9) family.</text>
</comment>
<dbReference type="Pfam" id="PF03845">
    <property type="entry name" value="Spore_permease"/>
    <property type="match status" value="1"/>
</dbReference>
<keyword evidence="5 8" id="KW-0812">Transmembrane</keyword>
<dbReference type="AlphaFoldDB" id="A0A1G9Z418"/>
<feature type="transmembrane region" description="Helical" evidence="8">
    <location>
        <begin position="215"/>
        <end position="243"/>
    </location>
</feature>
<evidence type="ECO:0000256" key="1">
    <source>
        <dbReference type="ARBA" id="ARBA00004141"/>
    </source>
</evidence>
<evidence type="ECO:0000256" key="4">
    <source>
        <dbReference type="ARBA" id="ARBA00022544"/>
    </source>
</evidence>
<reference evidence="9 10" key="1">
    <citation type="submission" date="2016-10" db="EMBL/GenBank/DDBJ databases">
        <authorList>
            <person name="de Groot N.N."/>
        </authorList>
    </citation>
    <scope>NUCLEOTIDE SEQUENCE [LARGE SCALE GENOMIC DNA]</scope>
    <source>
        <strain evidence="9 10">DSM 1736</strain>
    </source>
</reference>
<dbReference type="Proteomes" id="UP000214880">
    <property type="component" value="Unassembled WGS sequence"/>
</dbReference>
<feature type="transmembrane region" description="Helical" evidence="8">
    <location>
        <begin position="42"/>
        <end position="63"/>
    </location>
</feature>
<keyword evidence="6 8" id="KW-1133">Transmembrane helix</keyword>
<feature type="transmembrane region" description="Helical" evidence="8">
    <location>
        <begin position="269"/>
        <end position="294"/>
    </location>
</feature>
<evidence type="ECO:0000256" key="5">
    <source>
        <dbReference type="ARBA" id="ARBA00022692"/>
    </source>
</evidence>
<dbReference type="PANTHER" id="PTHR34975:SF2">
    <property type="entry name" value="SPORE GERMINATION PROTEIN A2"/>
    <property type="match status" value="1"/>
</dbReference>
<evidence type="ECO:0000256" key="6">
    <source>
        <dbReference type="ARBA" id="ARBA00022989"/>
    </source>
</evidence>
<proteinExistence type="inferred from homology"/>
<dbReference type="OrthoDB" id="1675410at2"/>
<keyword evidence="4" id="KW-0309">Germination</keyword>
<name>A0A1G9Z418_9FIRM</name>
<feature type="transmembrane region" description="Helical" evidence="8">
    <location>
        <begin position="9"/>
        <end position="30"/>
    </location>
</feature>
<comment type="subcellular location">
    <subcellularLocation>
        <location evidence="1">Membrane</location>
        <topology evidence="1">Multi-pass membrane protein</topology>
    </subcellularLocation>
</comment>
<keyword evidence="7 8" id="KW-0472">Membrane</keyword>
<evidence type="ECO:0000313" key="9">
    <source>
        <dbReference type="EMBL" id="SDN16228.1"/>
    </source>
</evidence>
<dbReference type="PANTHER" id="PTHR34975">
    <property type="entry name" value="SPORE GERMINATION PROTEIN A2"/>
    <property type="match status" value="1"/>
</dbReference>
<keyword evidence="3" id="KW-0813">Transport</keyword>
<dbReference type="GO" id="GO:0016020">
    <property type="term" value="C:membrane"/>
    <property type="evidence" value="ECO:0007669"/>
    <property type="project" value="UniProtKB-SubCell"/>
</dbReference>
<dbReference type="RefSeq" id="WP_092074836.1">
    <property type="nucleotide sequence ID" value="NZ_FNHB01000013.1"/>
</dbReference>
<evidence type="ECO:0000256" key="3">
    <source>
        <dbReference type="ARBA" id="ARBA00022448"/>
    </source>
</evidence>
<evidence type="ECO:0000256" key="8">
    <source>
        <dbReference type="SAM" id="Phobius"/>
    </source>
</evidence>
<accession>A0A1G9Z418</accession>
<feature type="transmembrane region" description="Helical" evidence="8">
    <location>
        <begin position="117"/>
        <end position="135"/>
    </location>
</feature>
<dbReference type="InterPro" id="IPR004761">
    <property type="entry name" value="Spore_GerAB"/>
</dbReference>
<feature type="transmembrane region" description="Helical" evidence="8">
    <location>
        <begin position="84"/>
        <end position="105"/>
    </location>
</feature>
<dbReference type="EMBL" id="FNHB01000013">
    <property type="protein sequence ID" value="SDN16228.1"/>
    <property type="molecule type" value="Genomic_DNA"/>
</dbReference>
<evidence type="ECO:0000256" key="2">
    <source>
        <dbReference type="ARBA" id="ARBA00007998"/>
    </source>
</evidence>
<feature type="transmembrane region" description="Helical" evidence="8">
    <location>
        <begin position="183"/>
        <end position="203"/>
    </location>
</feature>
<evidence type="ECO:0000256" key="7">
    <source>
        <dbReference type="ARBA" id="ARBA00023136"/>
    </source>
</evidence>
<dbReference type="STRING" id="146817.SAMN04488502_11337"/>
<keyword evidence="10" id="KW-1185">Reference proteome</keyword>
<feature type="transmembrane region" description="Helical" evidence="8">
    <location>
        <begin position="337"/>
        <end position="356"/>
    </location>
</feature>
<feature type="transmembrane region" description="Helical" evidence="8">
    <location>
        <begin position="147"/>
        <end position="171"/>
    </location>
</feature>
<sequence length="368" mass="40395">MSYQTGKMGIAEGIGLIFVITFVKVFLTLPAQSTEVGAGLSWISPFVSGIPILLAAILLHYVYKWVSGDLYSMAVKLVGKWGARLIMLVYSSIFFSQAAFLMRQFAENTLLTALPNAEFSFIIVVYALAAGLLVYSGIEAIARSSYLLLPFIIGSMAAILLLLSPMYNIYYLTPWQGNGLGRIVQYGLLTAGVNLGAFVPVILATAFQNFRTLNLCAIFGLGSSLILKGLFFVVYLMVFGVAFGQEKTLPFFEAARLVYLSRYIQRIEAIFILLWVIVGIISIAISVYIGLYLIARLLDLPTLSPLVPVVLLILIELAMIPGDIVTTNEWEASLLKTYYNVGAYFIPGWLFAAACYRKFVKKPALASG</sequence>
<organism evidence="9 10">
    <name type="scientific">Dendrosporobacter quercicolus</name>
    <dbReference type="NCBI Taxonomy" id="146817"/>
    <lineage>
        <taxon>Bacteria</taxon>
        <taxon>Bacillati</taxon>
        <taxon>Bacillota</taxon>
        <taxon>Negativicutes</taxon>
        <taxon>Selenomonadales</taxon>
        <taxon>Sporomusaceae</taxon>
        <taxon>Dendrosporobacter</taxon>
    </lineage>
</organism>
<protein>
    <submittedName>
        <fullName evidence="9">Spore germination protein</fullName>
    </submittedName>
</protein>
<dbReference type="GO" id="GO:0009847">
    <property type="term" value="P:spore germination"/>
    <property type="evidence" value="ECO:0007669"/>
    <property type="project" value="InterPro"/>
</dbReference>
<gene>
    <name evidence="9" type="ORF">SAMN04488502_11337</name>
</gene>
<feature type="transmembrane region" description="Helical" evidence="8">
    <location>
        <begin position="306"/>
        <end position="325"/>
    </location>
</feature>